<evidence type="ECO:0000259" key="2">
    <source>
        <dbReference type="SMART" id="SM00857"/>
    </source>
</evidence>
<dbReference type="EMBL" id="JAHKNG010000004">
    <property type="protein sequence ID" value="MBU3029376.1"/>
    <property type="molecule type" value="Genomic_DNA"/>
</dbReference>
<dbReference type="InterPro" id="IPR011109">
    <property type="entry name" value="DNA_bind_recombinase_dom"/>
</dbReference>
<protein>
    <submittedName>
        <fullName evidence="3">Recombinase family protein</fullName>
    </submittedName>
</protein>
<evidence type="ECO:0000256" key="1">
    <source>
        <dbReference type="SAM" id="MobiDB-lite"/>
    </source>
</evidence>
<dbReference type="Proteomes" id="UP001166191">
    <property type="component" value="Unassembled WGS sequence"/>
</dbReference>
<dbReference type="SMART" id="SM00857">
    <property type="entry name" value="Resolvase"/>
    <property type="match status" value="1"/>
</dbReference>
<feature type="region of interest" description="Disordered" evidence="1">
    <location>
        <begin position="149"/>
        <end position="172"/>
    </location>
</feature>
<name>A0ABS6AJ08_9RHOB</name>
<sequence>MQIDKNAVLSGRAGPGPGSGIPGYVIYTRVGDEDLGRVTVCLAAQEHDIAAFVAEREEYDIAGRFSDREAGSGNAHDGLRQALCRCHETGAALLISRLDRLPIANMGLAPFFDDPQIALRVAVLPGASPDELRAHARLGEQERRCAASRAADNLRKSRSWSGAPETSAPDRTEQVARIALPMRENGATLHDIAMALNRAGLTTPRGSAWRPAQVSRILQRMT</sequence>
<organism evidence="3 4">
    <name type="scientific">Paracoccus marinaquae</name>
    <dbReference type="NCBI Taxonomy" id="2841926"/>
    <lineage>
        <taxon>Bacteria</taxon>
        <taxon>Pseudomonadati</taxon>
        <taxon>Pseudomonadota</taxon>
        <taxon>Alphaproteobacteria</taxon>
        <taxon>Rhodobacterales</taxon>
        <taxon>Paracoccaceae</taxon>
        <taxon>Paracoccus</taxon>
    </lineage>
</organism>
<feature type="domain" description="Resolvase/invertase-type recombinase catalytic" evidence="2">
    <location>
        <begin position="24"/>
        <end position="164"/>
    </location>
</feature>
<evidence type="ECO:0000313" key="3">
    <source>
        <dbReference type="EMBL" id="MBU3029376.1"/>
    </source>
</evidence>
<keyword evidence="4" id="KW-1185">Reference proteome</keyword>
<dbReference type="InterPro" id="IPR006119">
    <property type="entry name" value="Resolv_N"/>
</dbReference>
<accession>A0ABS6AJ08</accession>
<reference evidence="3" key="1">
    <citation type="submission" date="2021-06" db="EMBL/GenBank/DDBJ databases">
        <title>Paracoccus bacterium XHP0099 sp. nov., isolated from the surface waters of the Yellow Sea.</title>
        <authorList>
            <person name="Xue H."/>
            <person name="Zhang D."/>
        </authorList>
    </citation>
    <scope>NUCLEOTIDE SEQUENCE</scope>
    <source>
        <strain evidence="3">XHP0099</strain>
    </source>
</reference>
<evidence type="ECO:0000313" key="4">
    <source>
        <dbReference type="Proteomes" id="UP001166191"/>
    </source>
</evidence>
<dbReference type="RefSeq" id="WP_216032067.1">
    <property type="nucleotide sequence ID" value="NZ_JAHKNG010000004.1"/>
</dbReference>
<comment type="caution">
    <text evidence="3">The sequence shown here is derived from an EMBL/GenBank/DDBJ whole genome shotgun (WGS) entry which is preliminary data.</text>
</comment>
<proteinExistence type="predicted"/>
<gene>
    <name evidence="3" type="ORF">KNW02_04460</name>
</gene>
<dbReference type="Pfam" id="PF07508">
    <property type="entry name" value="Recombinase"/>
    <property type="match status" value="1"/>
</dbReference>